<dbReference type="InterPro" id="IPR051907">
    <property type="entry name" value="DoxX-like_oxidoreductase"/>
</dbReference>
<evidence type="ECO:0000256" key="1">
    <source>
        <dbReference type="ARBA" id="ARBA00004651"/>
    </source>
</evidence>
<name>A0A4R5AJ47_9ACTN</name>
<keyword evidence="6 7" id="KW-0472">Membrane</keyword>
<comment type="similarity">
    <text evidence="2">Belongs to the DoxX family.</text>
</comment>
<dbReference type="PANTHER" id="PTHR33452">
    <property type="entry name" value="OXIDOREDUCTASE CATD-RELATED"/>
    <property type="match status" value="1"/>
</dbReference>
<reference evidence="8 9" key="1">
    <citation type="submission" date="2019-03" db="EMBL/GenBank/DDBJ databases">
        <title>Draft genome sequences of novel Actinobacteria.</title>
        <authorList>
            <person name="Sahin N."/>
            <person name="Ay H."/>
            <person name="Saygin H."/>
        </authorList>
    </citation>
    <scope>NUCLEOTIDE SEQUENCE [LARGE SCALE GENOMIC DNA]</scope>
    <source>
        <strain evidence="8 9">H3C3</strain>
    </source>
</reference>
<dbReference type="RefSeq" id="WP_131901275.1">
    <property type="nucleotide sequence ID" value="NZ_SMKU01000287.1"/>
</dbReference>
<accession>A0A4R5AJ47</accession>
<keyword evidence="9" id="KW-1185">Reference proteome</keyword>
<dbReference type="OrthoDB" id="1122432at2"/>
<evidence type="ECO:0000256" key="2">
    <source>
        <dbReference type="ARBA" id="ARBA00006679"/>
    </source>
</evidence>
<keyword evidence="5 7" id="KW-1133">Transmembrane helix</keyword>
<evidence type="ECO:0000256" key="5">
    <source>
        <dbReference type="ARBA" id="ARBA00022989"/>
    </source>
</evidence>
<gene>
    <name evidence="8" type="ORF">E1298_35710</name>
</gene>
<dbReference type="InterPro" id="IPR032808">
    <property type="entry name" value="DoxX"/>
</dbReference>
<evidence type="ECO:0000256" key="6">
    <source>
        <dbReference type="ARBA" id="ARBA00023136"/>
    </source>
</evidence>
<feature type="transmembrane region" description="Helical" evidence="7">
    <location>
        <begin position="66"/>
        <end position="96"/>
    </location>
</feature>
<organism evidence="8 9">
    <name type="scientific">Actinomadura rubrisoli</name>
    <dbReference type="NCBI Taxonomy" id="2530368"/>
    <lineage>
        <taxon>Bacteria</taxon>
        <taxon>Bacillati</taxon>
        <taxon>Actinomycetota</taxon>
        <taxon>Actinomycetes</taxon>
        <taxon>Streptosporangiales</taxon>
        <taxon>Thermomonosporaceae</taxon>
        <taxon>Actinomadura</taxon>
    </lineage>
</organism>
<evidence type="ECO:0000256" key="7">
    <source>
        <dbReference type="SAM" id="Phobius"/>
    </source>
</evidence>
<evidence type="ECO:0000313" key="9">
    <source>
        <dbReference type="Proteomes" id="UP000294513"/>
    </source>
</evidence>
<dbReference type="GO" id="GO:0005886">
    <property type="term" value="C:plasma membrane"/>
    <property type="evidence" value="ECO:0007669"/>
    <property type="project" value="UniProtKB-SubCell"/>
</dbReference>
<feature type="transmembrane region" description="Helical" evidence="7">
    <location>
        <begin position="12"/>
        <end position="31"/>
    </location>
</feature>
<evidence type="ECO:0000256" key="3">
    <source>
        <dbReference type="ARBA" id="ARBA00022475"/>
    </source>
</evidence>
<dbReference type="AlphaFoldDB" id="A0A4R5AJ47"/>
<keyword evidence="4 7" id="KW-0812">Transmembrane</keyword>
<comment type="caution">
    <text evidence="8">The sequence shown here is derived from an EMBL/GenBank/DDBJ whole genome shotgun (WGS) entry which is preliminary data.</text>
</comment>
<proteinExistence type="inferred from homology"/>
<dbReference type="PANTHER" id="PTHR33452:SF1">
    <property type="entry name" value="INNER MEMBRANE PROTEIN YPHA-RELATED"/>
    <property type="match status" value="1"/>
</dbReference>
<dbReference type="Proteomes" id="UP000294513">
    <property type="component" value="Unassembled WGS sequence"/>
</dbReference>
<dbReference type="Pfam" id="PF07681">
    <property type="entry name" value="DoxX"/>
    <property type="match status" value="1"/>
</dbReference>
<protein>
    <submittedName>
        <fullName evidence="8">DoxX family protein</fullName>
    </submittedName>
</protein>
<evidence type="ECO:0000313" key="8">
    <source>
        <dbReference type="EMBL" id="TDD71486.1"/>
    </source>
</evidence>
<sequence length="151" mass="15975">MLPARRYPYLPDAGLLIGRLALGVIFIAHGWQKLTDVGHSGVTKMFDGLGIPLPGLSAHFATWVELIGGAALIAGVLVPVAGLLLAADMAGAFWYVHMDKGLFADKGGYEYVVVLGAVALLLALARPGRFSVDDLLSRRREPAAEREPAGV</sequence>
<comment type="subcellular location">
    <subcellularLocation>
        <location evidence="1">Cell membrane</location>
        <topology evidence="1">Multi-pass membrane protein</topology>
    </subcellularLocation>
</comment>
<evidence type="ECO:0000256" key="4">
    <source>
        <dbReference type="ARBA" id="ARBA00022692"/>
    </source>
</evidence>
<keyword evidence="3" id="KW-1003">Cell membrane</keyword>
<dbReference type="EMBL" id="SMKU01000287">
    <property type="protein sequence ID" value="TDD71486.1"/>
    <property type="molecule type" value="Genomic_DNA"/>
</dbReference>
<feature type="transmembrane region" description="Helical" evidence="7">
    <location>
        <begin position="108"/>
        <end position="125"/>
    </location>
</feature>